<reference evidence="2" key="1">
    <citation type="submission" date="2022-01" db="EMBL/GenBank/DDBJ databases">
        <authorList>
            <person name="King R."/>
        </authorList>
    </citation>
    <scope>NUCLEOTIDE SEQUENCE</scope>
</reference>
<dbReference type="GO" id="GO:0017101">
    <property type="term" value="C:aminoacyl-tRNA synthetase multienzyme complex"/>
    <property type="evidence" value="ECO:0007669"/>
    <property type="project" value="InterPro"/>
</dbReference>
<dbReference type="Pfam" id="PF21972">
    <property type="entry name" value="Arc1p_N_like"/>
    <property type="match status" value="1"/>
</dbReference>
<dbReference type="Proteomes" id="UP001153620">
    <property type="component" value="Chromosome 3"/>
</dbReference>
<dbReference type="InterPro" id="IPR010987">
    <property type="entry name" value="Glutathione-S-Trfase_C-like"/>
</dbReference>
<dbReference type="Gene3D" id="1.20.1050.10">
    <property type="match status" value="1"/>
</dbReference>
<dbReference type="PANTHER" id="PTHR44490">
    <property type="entry name" value="EUKARYOTIC TRANSLATION ELONGATION FACTOR 1 EPSILON-1"/>
    <property type="match status" value="1"/>
</dbReference>
<feature type="domain" description="GST C-terminal" evidence="1">
    <location>
        <begin position="23"/>
        <end position="165"/>
    </location>
</feature>
<name>A0A9N9WXA2_9DIPT</name>
<keyword evidence="3" id="KW-1185">Reference proteome</keyword>
<dbReference type="PROSITE" id="PS50405">
    <property type="entry name" value="GST_CTER"/>
    <property type="match status" value="1"/>
</dbReference>
<dbReference type="AlphaFoldDB" id="A0A9N9WXA2"/>
<accession>A0A9N9WXA2</accession>
<gene>
    <name evidence="2" type="ORF">CHIRRI_LOCUS12026</name>
</gene>
<dbReference type="GO" id="GO:0043517">
    <property type="term" value="P:positive regulation of DNA damage response, signal transduction by p53 class mediator"/>
    <property type="evidence" value="ECO:0007669"/>
    <property type="project" value="InterPro"/>
</dbReference>
<dbReference type="InterPro" id="IPR042450">
    <property type="entry name" value="EEF1E1"/>
</dbReference>
<dbReference type="GO" id="GO:0005737">
    <property type="term" value="C:cytoplasm"/>
    <property type="evidence" value="ECO:0007669"/>
    <property type="project" value="TreeGrafter"/>
</dbReference>
<evidence type="ECO:0000313" key="3">
    <source>
        <dbReference type="Proteomes" id="UP001153620"/>
    </source>
</evidence>
<dbReference type="OrthoDB" id="19141at2759"/>
<dbReference type="EMBL" id="OU895879">
    <property type="protein sequence ID" value="CAG9809197.1"/>
    <property type="molecule type" value="Genomic_DNA"/>
</dbReference>
<reference evidence="2" key="2">
    <citation type="submission" date="2022-10" db="EMBL/GenBank/DDBJ databases">
        <authorList>
            <consortium name="ENA_rothamsted_submissions"/>
            <consortium name="culmorum"/>
            <person name="King R."/>
        </authorList>
    </citation>
    <scope>NUCLEOTIDE SEQUENCE</scope>
</reference>
<dbReference type="PANTHER" id="PTHR44490:SF1">
    <property type="entry name" value="EUKARYOTIC TRANSLATION ELONGATION FACTOR 1 EPSILON-1"/>
    <property type="match status" value="1"/>
</dbReference>
<dbReference type="GO" id="GO:0005634">
    <property type="term" value="C:nucleus"/>
    <property type="evidence" value="ECO:0007669"/>
    <property type="project" value="TreeGrafter"/>
</dbReference>
<evidence type="ECO:0000313" key="2">
    <source>
        <dbReference type="EMBL" id="CAG9809197.1"/>
    </source>
</evidence>
<proteinExistence type="predicted"/>
<organism evidence="2 3">
    <name type="scientific">Chironomus riparius</name>
    <dbReference type="NCBI Taxonomy" id="315576"/>
    <lineage>
        <taxon>Eukaryota</taxon>
        <taxon>Metazoa</taxon>
        <taxon>Ecdysozoa</taxon>
        <taxon>Arthropoda</taxon>
        <taxon>Hexapoda</taxon>
        <taxon>Insecta</taxon>
        <taxon>Pterygota</taxon>
        <taxon>Neoptera</taxon>
        <taxon>Endopterygota</taxon>
        <taxon>Diptera</taxon>
        <taxon>Nematocera</taxon>
        <taxon>Chironomoidea</taxon>
        <taxon>Chironomidae</taxon>
        <taxon>Chironominae</taxon>
        <taxon>Chironomus</taxon>
    </lineage>
</organism>
<dbReference type="SUPFAM" id="SSF47616">
    <property type="entry name" value="GST C-terminal domain-like"/>
    <property type="match status" value="1"/>
</dbReference>
<evidence type="ECO:0000259" key="1">
    <source>
        <dbReference type="PROSITE" id="PS50405"/>
    </source>
</evidence>
<protein>
    <recommendedName>
        <fullName evidence="1">GST C-terminal domain-containing protein</fullName>
    </recommendedName>
</protein>
<dbReference type="InterPro" id="IPR053836">
    <property type="entry name" value="Arc1-like_N"/>
</dbReference>
<dbReference type="InterPro" id="IPR036282">
    <property type="entry name" value="Glutathione-S-Trfase_C_sf"/>
</dbReference>
<sequence length="174" mass="20460">MTVETEITRVANYLKFPIKGKLSYTEDNIIQMNINANEKIIGFSSILNYFHNEVQKKDNQHVQDFYQTKQFFDFANLFIRSTSKRDKYAACLELNSYLESRSYLIGQRISLADLVVFYSLNDIMLQLSPLEKESYLNLSRWYSYIQSIETIRQNTKEVNFSTIHLLGWNTAAHV</sequence>